<keyword evidence="4 7" id="KW-1133">Transmembrane helix</keyword>
<feature type="transmembrane region" description="Helical" evidence="7">
    <location>
        <begin position="23"/>
        <end position="44"/>
    </location>
</feature>
<evidence type="ECO:0000256" key="5">
    <source>
        <dbReference type="ARBA" id="ARBA00023136"/>
    </source>
</evidence>
<feature type="domain" description="Integral membrane bound transporter" evidence="8">
    <location>
        <begin position="355"/>
        <end position="482"/>
    </location>
</feature>
<name>A0ABS4DZA0_9HYPH</name>
<dbReference type="RefSeq" id="WP_209945319.1">
    <property type="nucleotide sequence ID" value="NZ_JAGGJU010000006.1"/>
</dbReference>
<feature type="transmembrane region" description="Helical" evidence="7">
    <location>
        <begin position="368"/>
        <end position="384"/>
    </location>
</feature>
<evidence type="ECO:0000256" key="1">
    <source>
        <dbReference type="ARBA" id="ARBA00004651"/>
    </source>
</evidence>
<dbReference type="InterPro" id="IPR049453">
    <property type="entry name" value="Memb_transporter_dom"/>
</dbReference>
<protein>
    <submittedName>
        <fullName evidence="9">Membrane protein YccC</fullName>
    </submittedName>
</protein>
<evidence type="ECO:0000313" key="9">
    <source>
        <dbReference type="EMBL" id="MBP1851012.1"/>
    </source>
</evidence>
<evidence type="ECO:0000313" key="10">
    <source>
        <dbReference type="Proteomes" id="UP000759443"/>
    </source>
</evidence>
<feature type="transmembrane region" description="Helical" evidence="7">
    <location>
        <begin position="420"/>
        <end position="437"/>
    </location>
</feature>
<keyword evidence="3 7" id="KW-0812">Transmembrane</keyword>
<comment type="caution">
    <text evidence="9">The sequence shown here is derived from an EMBL/GenBank/DDBJ whole genome shotgun (WGS) entry which is preliminary data.</text>
</comment>
<evidence type="ECO:0000256" key="2">
    <source>
        <dbReference type="ARBA" id="ARBA00022475"/>
    </source>
</evidence>
<comment type="subcellular location">
    <subcellularLocation>
        <location evidence="1">Cell membrane</location>
        <topology evidence="1">Multi-pass membrane protein</topology>
    </subcellularLocation>
</comment>
<feature type="transmembrane region" description="Helical" evidence="7">
    <location>
        <begin position="76"/>
        <end position="95"/>
    </location>
</feature>
<feature type="transmembrane region" description="Helical" evidence="7">
    <location>
        <begin position="342"/>
        <end position="362"/>
    </location>
</feature>
<proteinExistence type="inferred from homology"/>
<feature type="transmembrane region" description="Helical" evidence="7">
    <location>
        <begin position="124"/>
        <end position="142"/>
    </location>
</feature>
<sequence length="649" mass="69296">MRIITGVMDNLLGIDPALVRLKLGARVLVGLVLAVAVAAAFSNFIHPMPVAGYALGIALSIQGVLVVRDNGIRAQTWTRILGILVASVVLVLGAALEPYRVASDAAFLVVIFLAALARSAGPRYTALGMYAFMTYFMAAYFHPALADVPYAIIGIAISAIVAQVVRFVIIPENRLNSLKGAVRAALQRVDAILFDLGEISARGRLDEQDRKQLRRRAHRLKQAVLMAQGLLAGDEAASEDAVVLDLQVQLVELQLAAESLIVSARESLLPAEVLFAGLGDLGHLAPEADPATGPLSDAHRALDWLLAAKAALARDIPAIQILPGQKPDAAGPGLSAMLERKALMTAVQVTLAAGIAMGFGLALSRERWFWAVISAFLVFVNTRSRGDTAVRATQRALGTLFGIFVGLGIGLLIGDWKIPTALLALSSLFFAFYSLPVSYARMTFFISAALALVYALMGVLTVELAWLRVEETVIGTLAGMLVSATVFPTRSRVPLEAAVAGYYAALRALLEALGGRAAPAATMRRLAQDLDQAYGGLVDAARPIGTPWQVVTRPGKVRQTLSLFLATTYWARLAARQGPLNDGAPDAMTTDKLLARLDDLQARKAECFYIDRDRSASAPLRGVSSFPRAPDDTLSALDATMARLYPEDR</sequence>
<evidence type="ECO:0000256" key="3">
    <source>
        <dbReference type="ARBA" id="ARBA00022692"/>
    </source>
</evidence>
<comment type="similarity">
    <text evidence="6">Belongs to the YccS/YhfK family.</text>
</comment>
<keyword evidence="2" id="KW-1003">Cell membrane</keyword>
<accession>A0ABS4DZA0</accession>
<dbReference type="Pfam" id="PF13515">
    <property type="entry name" value="FUSC_2"/>
    <property type="match status" value="1"/>
</dbReference>
<dbReference type="PANTHER" id="PTHR30509:SF9">
    <property type="entry name" value="MULTIDRUG RESISTANCE PROTEIN MDTO"/>
    <property type="match status" value="1"/>
</dbReference>
<gene>
    <name evidence="9" type="ORF">J2Z17_002455</name>
</gene>
<feature type="transmembrane region" description="Helical" evidence="7">
    <location>
        <begin position="396"/>
        <end position="414"/>
    </location>
</feature>
<evidence type="ECO:0000256" key="7">
    <source>
        <dbReference type="SAM" id="Phobius"/>
    </source>
</evidence>
<reference evidence="9 10" key="1">
    <citation type="submission" date="2021-03" db="EMBL/GenBank/DDBJ databases">
        <title>Genomic Encyclopedia of Type Strains, Phase IV (KMG-IV): sequencing the most valuable type-strain genomes for metagenomic binning, comparative biology and taxonomic classification.</title>
        <authorList>
            <person name="Goeker M."/>
        </authorList>
    </citation>
    <scope>NUCLEOTIDE SEQUENCE [LARGE SCALE GENOMIC DNA]</scope>
    <source>
        <strain evidence="9 10">DSM 21600</strain>
    </source>
</reference>
<feature type="transmembrane region" description="Helical" evidence="7">
    <location>
        <begin position="148"/>
        <end position="169"/>
    </location>
</feature>
<feature type="transmembrane region" description="Helical" evidence="7">
    <location>
        <begin position="50"/>
        <end position="67"/>
    </location>
</feature>
<evidence type="ECO:0000259" key="8">
    <source>
        <dbReference type="Pfam" id="PF13515"/>
    </source>
</evidence>
<dbReference type="EMBL" id="JAGGJU010000006">
    <property type="protein sequence ID" value="MBP1851012.1"/>
    <property type="molecule type" value="Genomic_DNA"/>
</dbReference>
<feature type="transmembrane region" description="Helical" evidence="7">
    <location>
        <begin position="101"/>
        <end position="117"/>
    </location>
</feature>
<keyword evidence="5 7" id="KW-0472">Membrane</keyword>
<dbReference type="PANTHER" id="PTHR30509">
    <property type="entry name" value="P-HYDROXYBENZOIC ACID EFFLUX PUMP SUBUNIT-RELATED"/>
    <property type="match status" value="1"/>
</dbReference>
<dbReference type="Proteomes" id="UP000759443">
    <property type="component" value="Unassembled WGS sequence"/>
</dbReference>
<evidence type="ECO:0000256" key="4">
    <source>
        <dbReference type="ARBA" id="ARBA00022989"/>
    </source>
</evidence>
<evidence type="ECO:0000256" key="6">
    <source>
        <dbReference type="ARBA" id="ARBA00043993"/>
    </source>
</evidence>
<feature type="transmembrane region" description="Helical" evidence="7">
    <location>
        <begin position="444"/>
        <end position="466"/>
    </location>
</feature>
<keyword evidence="10" id="KW-1185">Reference proteome</keyword>
<organism evidence="9 10">
    <name type="scientific">Rhizobium halophytocola</name>
    <dbReference type="NCBI Taxonomy" id="735519"/>
    <lineage>
        <taxon>Bacteria</taxon>
        <taxon>Pseudomonadati</taxon>
        <taxon>Pseudomonadota</taxon>
        <taxon>Alphaproteobacteria</taxon>
        <taxon>Hyphomicrobiales</taxon>
        <taxon>Rhizobiaceae</taxon>
        <taxon>Rhizobium/Agrobacterium group</taxon>
        <taxon>Rhizobium</taxon>
    </lineage>
</organism>